<dbReference type="GO" id="GO:0046872">
    <property type="term" value="F:metal ion binding"/>
    <property type="evidence" value="ECO:0007669"/>
    <property type="project" value="UniProtKB-KW"/>
</dbReference>
<comment type="subcellular location">
    <subcellularLocation>
        <location evidence="1 10">Cell membrane</location>
        <topology evidence="1 10">Multi-pass membrane protein</topology>
    </subcellularLocation>
</comment>
<evidence type="ECO:0000256" key="5">
    <source>
        <dbReference type="ARBA" id="ARBA00023136"/>
    </source>
</evidence>
<gene>
    <name evidence="12" type="primary">crcB1</name>
    <name evidence="10" type="synonym">crcB</name>
    <name evidence="10" type="synonym">fluC</name>
    <name evidence="12" type="ORF">SCLAV_3121</name>
</gene>
<reference evidence="12 13" key="1">
    <citation type="journal article" date="2010" name="Genome Biol. Evol.">
        <title>The sequence of a 1.8-mb bacterial linear plasmid reveals a rich evolutionary reservoir of secondary metabolic pathways.</title>
        <authorList>
            <person name="Medema M.H."/>
            <person name="Trefzer A."/>
            <person name="Kovalchuk A."/>
            <person name="van den Berg M."/>
            <person name="Mueller U."/>
            <person name="Heijne W."/>
            <person name="Wu L."/>
            <person name="Alam M.T."/>
            <person name="Ronning C.M."/>
            <person name="Nierman W.C."/>
            <person name="Bovenberg R.A.L."/>
            <person name="Breitling R."/>
            <person name="Takano E."/>
        </authorList>
    </citation>
    <scope>NUCLEOTIDE SEQUENCE [LARGE SCALE GENOMIC DNA]</scope>
    <source>
        <strain evidence="13">ATCC 27064 / DSM 738 / JCM 4710 / NBRC 13307 / NCIMB 12785 / NRRL 3585 / VKM Ac-602</strain>
    </source>
</reference>
<keyword evidence="10" id="KW-0813">Transport</keyword>
<keyword evidence="4 10" id="KW-1133">Transmembrane helix</keyword>
<evidence type="ECO:0000256" key="8">
    <source>
        <dbReference type="ARBA" id="ARBA00035585"/>
    </source>
</evidence>
<evidence type="ECO:0000256" key="10">
    <source>
        <dbReference type="HAMAP-Rule" id="MF_00454"/>
    </source>
</evidence>
<dbReference type="Proteomes" id="UP000002357">
    <property type="component" value="Chromosome"/>
</dbReference>
<keyword evidence="10" id="KW-0915">Sodium</keyword>
<feature type="binding site" evidence="10">
    <location>
        <position position="139"/>
    </location>
    <ligand>
        <name>Na(+)</name>
        <dbReference type="ChEBI" id="CHEBI:29101"/>
        <note>structural</note>
    </ligand>
</feature>
<comment type="function">
    <text evidence="9 10">Fluoride-specific ion channel. Important for reducing fluoride concentration in the cell, thus reducing its toxicity.</text>
</comment>
<dbReference type="GO" id="GO:0005886">
    <property type="term" value="C:plasma membrane"/>
    <property type="evidence" value="ECO:0007669"/>
    <property type="project" value="UniProtKB-SubCell"/>
</dbReference>
<feature type="region of interest" description="Disordered" evidence="11">
    <location>
        <begin position="1"/>
        <end position="20"/>
    </location>
</feature>
<dbReference type="KEGG" id="sclf:BB341_12985"/>
<sequence>MATGEHPPSSAHRPGGRAGGAGAAVLEAVDPDVDLRVPEQRAEMAGARRLPLLAVIAAGGVIGALARYALSVAWPWSGEGFPWTTLTINVSGSALMGVLMPLVTADATDTADAAGDGGAPVRRAAHPLVRPFAGVGVLGGFTTFSAYAGDFHTLVGRGATGQALLYAAGSVVLCVAAVWLTARATRAAMVRRAR</sequence>
<name>B5GT34_STRCL</name>
<feature type="transmembrane region" description="Helical" evidence="10">
    <location>
        <begin position="128"/>
        <end position="148"/>
    </location>
</feature>
<dbReference type="GO" id="GO:0140114">
    <property type="term" value="P:cellular detoxification of fluoride"/>
    <property type="evidence" value="ECO:0007669"/>
    <property type="project" value="UniProtKB-UniRule"/>
</dbReference>
<evidence type="ECO:0000256" key="3">
    <source>
        <dbReference type="ARBA" id="ARBA00022692"/>
    </source>
</evidence>
<dbReference type="Pfam" id="PF02537">
    <property type="entry name" value="CRCB"/>
    <property type="match status" value="1"/>
</dbReference>
<protein>
    <recommendedName>
        <fullName evidence="10">Fluoride-specific ion channel FluC</fullName>
    </recommendedName>
</protein>
<feature type="binding site" evidence="10">
    <location>
        <position position="142"/>
    </location>
    <ligand>
        <name>Na(+)</name>
        <dbReference type="ChEBI" id="CHEBI:29101"/>
        <note>structural</note>
    </ligand>
</feature>
<dbReference type="InterPro" id="IPR003691">
    <property type="entry name" value="FluC"/>
</dbReference>
<keyword evidence="3 10" id="KW-0812">Transmembrane</keyword>
<evidence type="ECO:0000256" key="9">
    <source>
        <dbReference type="ARBA" id="ARBA00049940"/>
    </source>
</evidence>
<accession>B5GT34</accession>
<evidence type="ECO:0000313" key="12">
    <source>
        <dbReference type="EMBL" id="EFG08192.1"/>
    </source>
</evidence>
<dbReference type="STRING" id="1901.BB341_12985"/>
<evidence type="ECO:0000256" key="7">
    <source>
        <dbReference type="ARBA" id="ARBA00035120"/>
    </source>
</evidence>
<keyword evidence="10" id="KW-0406">Ion transport</keyword>
<organism evidence="12 13">
    <name type="scientific">Streptomyces clavuligerus</name>
    <dbReference type="NCBI Taxonomy" id="1901"/>
    <lineage>
        <taxon>Bacteria</taxon>
        <taxon>Bacillati</taxon>
        <taxon>Actinomycetota</taxon>
        <taxon>Actinomycetes</taxon>
        <taxon>Kitasatosporales</taxon>
        <taxon>Streptomycetaceae</taxon>
        <taxon>Streptomyces</taxon>
    </lineage>
</organism>
<comment type="activity regulation">
    <text evidence="10">Na(+) is not transported, but it plays an essential structural role and its presence is essential for fluoride channel function.</text>
</comment>
<evidence type="ECO:0000256" key="6">
    <source>
        <dbReference type="ARBA" id="ARBA00023303"/>
    </source>
</evidence>
<evidence type="ECO:0000313" key="13">
    <source>
        <dbReference type="Proteomes" id="UP000002357"/>
    </source>
</evidence>
<feature type="transmembrane region" description="Helical" evidence="10">
    <location>
        <begin position="50"/>
        <end position="70"/>
    </location>
</feature>
<dbReference type="eggNOG" id="COG0239">
    <property type="taxonomic scope" value="Bacteria"/>
</dbReference>
<dbReference type="AlphaFoldDB" id="B5GT34"/>
<dbReference type="EMBL" id="CM000913">
    <property type="protein sequence ID" value="EFG08192.1"/>
    <property type="molecule type" value="Genomic_DNA"/>
</dbReference>
<keyword evidence="13" id="KW-1185">Reference proteome</keyword>
<evidence type="ECO:0000256" key="1">
    <source>
        <dbReference type="ARBA" id="ARBA00004651"/>
    </source>
</evidence>
<evidence type="ECO:0000256" key="4">
    <source>
        <dbReference type="ARBA" id="ARBA00022989"/>
    </source>
</evidence>
<evidence type="ECO:0000256" key="11">
    <source>
        <dbReference type="SAM" id="MobiDB-lite"/>
    </source>
</evidence>
<feature type="transmembrane region" description="Helical" evidence="10">
    <location>
        <begin position="90"/>
        <end position="107"/>
    </location>
</feature>
<feature type="transmembrane region" description="Helical" evidence="10">
    <location>
        <begin position="163"/>
        <end position="182"/>
    </location>
</feature>
<evidence type="ECO:0000256" key="2">
    <source>
        <dbReference type="ARBA" id="ARBA00022475"/>
    </source>
</evidence>
<dbReference type="HAMAP" id="MF_00454">
    <property type="entry name" value="FluC"/>
    <property type="match status" value="1"/>
</dbReference>
<keyword evidence="2 10" id="KW-1003">Cell membrane</keyword>
<dbReference type="GO" id="GO:0062054">
    <property type="term" value="F:fluoride channel activity"/>
    <property type="evidence" value="ECO:0007669"/>
    <property type="project" value="UniProtKB-UniRule"/>
</dbReference>
<dbReference type="PANTHER" id="PTHR28259">
    <property type="entry name" value="FLUORIDE EXPORT PROTEIN 1-RELATED"/>
    <property type="match status" value="1"/>
</dbReference>
<keyword evidence="10" id="KW-0479">Metal-binding</keyword>
<proteinExistence type="inferred from homology"/>
<keyword evidence="6 10" id="KW-0407">Ion channel</keyword>
<keyword evidence="5 10" id="KW-0472">Membrane</keyword>
<dbReference type="OrthoDB" id="4408652at2"/>
<dbReference type="RefSeq" id="WP_003954969.1">
    <property type="nucleotide sequence ID" value="NZ_CM000913.1"/>
</dbReference>
<dbReference type="GeneID" id="93730346"/>
<dbReference type="PANTHER" id="PTHR28259:SF1">
    <property type="entry name" value="FLUORIDE EXPORT PROTEIN 1-RELATED"/>
    <property type="match status" value="1"/>
</dbReference>
<comment type="catalytic activity">
    <reaction evidence="8">
        <text>fluoride(in) = fluoride(out)</text>
        <dbReference type="Rhea" id="RHEA:76159"/>
        <dbReference type="ChEBI" id="CHEBI:17051"/>
    </reaction>
    <physiologicalReaction direction="left-to-right" evidence="8">
        <dbReference type="Rhea" id="RHEA:76160"/>
    </physiologicalReaction>
</comment>
<comment type="similarity">
    <text evidence="7 10">Belongs to the fluoride channel Fluc/FEX (TC 1.A.43) family.</text>
</comment>